<evidence type="ECO:0000313" key="9">
    <source>
        <dbReference type="EMBL" id="SIS36878.1"/>
    </source>
</evidence>
<evidence type="ECO:0000256" key="7">
    <source>
        <dbReference type="PIRNR" id="PIRNR003107"/>
    </source>
</evidence>
<feature type="domain" description="PhoU" evidence="8">
    <location>
        <begin position="119"/>
        <end position="204"/>
    </location>
</feature>
<dbReference type="Gene3D" id="1.20.58.220">
    <property type="entry name" value="Phosphate transport system protein phou homolog 2, domain 2"/>
    <property type="match status" value="1"/>
</dbReference>
<dbReference type="GO" id="GO:0030643">
    <property type="term" value="P:intracellular phosphate ion homeostasis"/>
    <property type="evidence" value="ECO:0007669"/>
    <property type="project" value="InterPro"/>
</dbReference>
<evidence type="ECO:0000256" key="5">
    <source>
        <dbReference type="ARBA" id="ARBA00022490"/>
    </source>
</evidence>
<evidence type="ECO:0000259" key="8">
    <source>
        <dbReference type="Pfam" id="PF01895"/>
    </source>
</evidence>
<dbReference type="PANTHER" id="PTHR42930:SF3">
    <property type="entry name" value="PHOSPHATE-SPECIFIC TRANSPORT SYSTEM ACCESSORY PROTEIN PHOU"/>
    <property type="match status" value="1"/>
</dbReference>
<organism evidence="9 10">
    <name type="scientific">Salimicrobium flavidum</name>
    <dbReference type="NCBI Taxonomy" id="570947"/>
    <lineage>
        <taxon>Bacteria</taxon>
        <taxon>Bacillati</taxon>
        <taxon>Bacillota</taxon>
        <taxon>Bacilli</taxon>
        <taxon>Bacillales</taxon>
        <taxon>Bacillaceae</taxon>
        <taxon>Salimicrobium</taxon>
    </lineage>
</organism>
<dbReference type="FunFam" id="1.20.58.220:FF:000004">
    <property type="entry name" value="Phosphate-specific transport system accessory protein PhoU"/>
    <property type="match status" value="1"/>
</dbReference>
<evidence type="ECO:0000256" key="3">
    <source>
        <dbReference type="ARBA" id="ARBA00011738"/>
    </source>
</evidence>
<dbReference type="PANTHER" id="PTHR42930">
    <property type="entry name" value="PHOSPHATE-SPECIFIC TRANSPORT SYSTEM ACCESSORY PROTEIN PHOU"/>
    <property type="match status" value="1"/>
</dbReference>
<dbReference type="STRING" id="570947.SAMN05421687_101115"/>
<name>A0A1N7IIK0_9BACI</name>
<dbReference type="AlphaFoldDB" id="A0A1N7IIK0"/>
<evidence type="ECO:0000256" key="4">
    <source>
        <dbReference type="ARBA" id="ARBA00022448"/>
    </source>
</evidence>
<evidence type="ECO:0000256" key="1">
    <source>
        <dbReference type="ARBA" id="ARBA00004496"/>
    </source>
</evidence>
<evidence type="ECO:0000313" key="10">
    <source>
        <dbReference type="Proteomes" id="UP000187608"/>
    </source>
</evidence>
<keyword evidence="6 7" id="KW-0592">Phosphate transport</keyword>
<dbReference type="InterPro" id="IPR026022">
    <property type="entry name" value="PhoU_dom"/>
</dbReference>
<dbReference type="Pfam" id="PF01895">
    <property type="entry name" value="PhoU"/>
    <property type="match status" value="2"/>
</dbReference>
<comment type="function">
    <text evidence="7">Plays a role in the regulation of phosphate uptake.</text>
</comment>
<accession>A0A1N7IIK0</accession>
<dbReference type="SUPFAM" id="SSF109755">
    <property type="entry name" value="PhoU-like"/>
    <property type="match status" value="1"/>
</dbReference>
<dbReference type="GO" id="GO:0045936">
    <property type="term" value="P:negative regulation of phosphate metabolic process"/>
    <property type="evidence" value="ECO:0007669"/>
    <property type="project" value="InterPro"/>
</dbReference>
<dbReference type="OrthoDB" id="9814256at2"/>
<dbReference type="GO" id="GO:0006817">
    <property type="term" value="P:phosphate ion transport"/>
    <property type="evidence" value="ECO:0007669"/>
    <property type="project" value="UniProtKB-KW"/>
</dbReference>
<dbReference type="RefSeq" id="WP_076556392.1">
    <property type="nucleotide sequence ID" value="NZ_FTOC01000001.1"/>
</dbReference>
<reference evidence="10" key="1">
    <citation type="submission" date="2017-01" db="EMBL/GenBank/DDBJ databases">
        <authorList>
            <person name="Varghese N."/>
            <person name="Submissions S."/>
        </authorList>
    </citation>
    <scope>NUCLEOTIDE SEQUENCE [LARGE SCALE GENOMIC DNA]</scope>
    <source>
        <strain evidence="10">DSM 23127</strain>
    </source>
</reference>
<dbReference type="EMBL" id="FTOC01000001">
    <property type="protein sequence ID" value="SIS36878.1"/>
    <property type="molecule type" value="Genomic_DNA"/>
</dbReference>
<feature type="domain" description="PhoU" evidence="8">
    <location>
        <begin position="19"/>
        <end position="103"/>
    </location>
</feature>
<gene>
    <name evidence="9" type="ORF">SAMN05421687_101115</name>
</gene>
<evidence type="ECO:0000256" key="6">
    <source>
        <dbReference type="ARBA" id="ARBA00022592"/>
    </source>
</evidence>
<comment type="similarity">
    <text evidence="2 7">Belongs to the PhoU family.</text>
</comment>
<keyword evidence="5 7" id="KW-0963">Cytoplasm</keyword>
<keyword evidence="10" id="KW-1185">Reference proteome</keyword>
<keyword evidence="4 7" id="KW-0813">Transport</keyword>
<evidence type="ECO:0000256" key="2">
    <source>
        <dbReference type="ARBA" id="ARBA00008107"/>
    </source>
</evidence>
<comment type="subunit">
    <text evidence="3 7">Homodimer.</text>
</comment>
<dbReference type="Proteomes" id="UP000187608">
    <property type="component" value="Unassembled WGS sequence"/>
</dbReference>
<proteinExistence type="inferred from homology"/>
<dbReference type="GO" id="GO:0005737">
    <property type="term" value="C:cytoplasm"/>
    <property type="evidence" value="ECO:0007669"/>
    <property type="project" value="UniProtKB-SubCell"/>
</dbReference>
<dbReference type="PIRSF" id="PIRSF003107">
    <property type="entry name" value="PhoU"/>
    <property type="match status" value="1"/>
</dbReference>
<dbReference type="InterPro" id="IPR038078">
    <property type="entry name" value="PhoU-like_sf"/>
</dbReference>
<comment type="subcellular location">
    <subcellularLocation>
        <location evidence="1 7">Cytoplasm</location>
    </subcellularLocation>
</comment>
<sequence>MRQKFEDDLTDIKSNIITFAEEVKEALTSSVDCLYHGDVEGAEGIIAADEKLDERELEINEKAILLIAKQQPFAKDLRRLIVALRIATDLERMGDHARNVAKATIQLGENHGIPLPDEIEQMKVIALKMVDTSMSAFEYEDISIASQLAEIDNELDDKFAHVVQDLMKRTAVNTEQIQHVMQMSFVARYIERFGDHITNIGESVLYLNKGKIISLND</sequence>
<dbReference type="InterPro" id="IPR028366">
    <property type="entry name" value="PhoU"/>
</dbReference>
<protein>
    <recommendedName>
        <fullName evidence="7">Phosphate-specific transport system accessory protein PhoU</fullName>
    </recommendedName>
</protein>
<dbReference type="NCBIfam" id="TIGR02135">
    <property type="entry name" value="phoU_full"/>
    <property type="match status" value="1"/>
</dbReference>